<dbReference type="SUPFAM" id="SSF81383">
    <property type="entry name" value="F-box domain"/>
    <property type="match status" value="1"/>
</dbReference>
<keyword evidence="3" id="KW-1185">Reference proteome</keyword>
<dbReference type="PANTHER" id="PTHR31672:SF13">
    <property type="entry name" value="F-BOX PROTEIN CPR30-LIKE"/>
    <property type="match status" value="1"/>
</dbReference>
<dbReference type="InterPro" id="IPR006527">
    <property type="entry name" value="F-box-assoc_dom_typ1"/>
</dbReference>
<dbReference type="NCBIfam" id="TIGR01640">
    <property type="entry name" value="F_box_assoc_1"/>
    <property type="match status" value="1"/>
</dbReference>
<dbReference type="InterPro" id="IPR050796">
    <property type="entry name" value="SCF_F-box_component"/>
</dbReference>
<dbReference type="PANTHER" id="PTHR31672">
    <property type="entry name" value="BNACNNG10540D PROTEIN"/>
    <property type="match status" value="1"/>
</dbReference>
<dbReference type="Proteomes" id="UP000077755">
    <property type="component" value="Chromosome 1"/>
</dbReference>
<protein>
    <recommendedName>
        <fullName evidence="1">F-box domain-containing protein</fullName>
    </recommendedName>
</protein>
<evidence type="ECO:0000313" key="3">
    <source>
        <dbReference type="Proteomes" id="UP000077755"/>
    </source>
</evidence>
<reference evidence="2" key="1">
    <citation type="journal article" date="2016" name="Nat. Genet.">
        <title>A high-quality carrot genome assembly provides new insights into carotenoid accumulation and asterid genome evolution.</title>
        <authorList>
            <person name="Iorizzo M."/>
            <person name="Ellison S."/>
            <person name="Senalik D."/>
            <person name="Zeng P."/>
            <person name="Satapoomin P."/>
            <person name="Huang J."/>
            <person name="Bowman M."/>
            <person name="Iovene M."/>
            <person name="Sanseverino W."/>
            <person name="Cavagnaro P."/>
            <person name="Yildiz M."/>
            <person name="Macko-Podgorni A."/>
            <person name="Moranska E."/>
            <person name="Grzebelus E."/>
            <person name="Grzebelus D."/>
            <person name="Ashrafi H."/>
            <person name="Zheng Z."/>
            <person name="Cheng S."/>
            <person name="Spooner D."/>
            <person name="Van Deynze A."/>
            <person name="Simon P."/>
        </authorList>
    </citation>
    <scope>NUCLEOTIDE SEQUENCE</scope>
    <source>
        <tissue evidence="2">Leaf</tissue>
    </source>
</reference>
<sequence length="376" mass="42353">MSGARNIDLLPPEMITEIFTCLPAKSLGLCKCVSKSWNSFISHPSFIKAHLAKTSITKLLLIDNGYGSSLFSVSYANNNLDAIATKSSFRTSQYFINVWTKVWGSCNGLILLENNRGVRFLLNPTTLKFRRLPRQYGGYYNKMLGFGYDSSSDDHVIVLISCLLSDKSNAYVFVYELKGNIWKSVQVSPYDHSLIRLVPGIFFKGYLHWFAKDGKDGLLLIAAFDLAKKGFSRVALPDGIVDLKTEFLSIQVLHGCLCVIAEYNSKTELWIMKEYGVVESWIKLAVDVSEGSWLVSTHLEEDSLLMLKGSQFLLLVSNTEEAKLQPVNVLGLPSGFKIGMSYVDSLFSPRREDWKIKKTRRRSKNKTEAGMKNYNV</sequence>
<name>A0AAF0W8R3_DAUCS</name>
<dbReference type="InterPro" id="IPR001810">
    <property type="entry name" value="F-box_dom"/>
</dbReference>
<feature type="domain" description="F-box" evidence="1">
    <location>
        <begin position="4"/>
        <end position="50"/>
    </location>
</feature>
<dbReference type="AlphaFoldDB" id="A0AAF0W8R3"/>
<dbReference type="InterPro" id="IPR036047">
    <property type="entry name" value="F-box-like_dom_sf"/>
</dbReference>
<proteinExistence type="predicted"/>
<dbReference type="Pfam" id="PF00646">
    <property type="entry name" value="F-box"/>
    <property type="match status" value="1"/>
</dbReference>
<dbReference type="Gene3D" id="1.20.1280.50">
    <property type="match status" value="1"/>
</dbReference>
<dbReference type="InterPro" id="IPR017451">
    <property type="entry name" value="F-box-assoc_interact_dom"/>
</dbReference>
<dbReference type="KEGG" id="dcr:108223224"/>
<dbReference type="EMBL" id="CP093343">
    <property type="protein sequence ID" value="WOG84519.1"/>
    <property type="molecule type" value="Genomic_DNA"/>
</dbReference>
<evidence type="ECO:0000313" key="2">
    <source>
        <dbReference type="EMBL" id="WOG84519.1"/>
    </source>
</evidence>
<accession>A0AAF0W8R3</accession>
<dbReference type="Pfam" id="PF07734">
    <property type="entry name" value="FBA_1"/>
    <property type="match status" value="1"/>
</dbReference>
<organism evidence="2 3">
    <name type="scientific">Daucus carota subsp. sativus</name>
    <name type="common">Carrot</name>
    <dbReference type="NCBI Taxonomy" id="79200"/>
    <lineage>
        <taxon>Eukaryota</taxon>
        <taxon>Viridiplantae</taxon>
        <taxon>Streptophyta</taxon>
        <taxon>Embryophyta</taxon>
        <taxon>Tracheophyta</taxon>
        <taxon>Spermatophyta</taxon>
        <taxon>Magnoliopsida</taxon>
        <taxon>eudicotyledons</taxon>
        <taxon>Gunneridae</taxon>
        <taxon>Pentapetalae</taxon>
        <taxon>asterids</taxon>
        <taxon>campanulids</taxon>
        <taxon>Apiales</taxon>
        <taxon>Apiaceae</taxon>
        <taxon>Apioideae</taxon>
        <taxon>Scandiceae</taxon>
        <taxon>Daucinae</taxon>
        <taxon>Daucus</taxon>
        <taxon>Daucus sect. Daucus</taxon>
    </lineage>
</organism>
<dbReference type="PROSITE" id="PS50181">
    <property type="entry name" value="FBOX"/>
    <property type="match status" value="1"/>
</dbReference>
<dbReference type="SMART" id="SM00256">
    <property type="entry name" value="FBOX"/>
    <property type="match status" value="1"/>
</dbReference>
<evidence type="ECO:0000259" key="1">
    <source>
        <dbReference type="PROSITE" id="PS50181"/>
    </source>
</evidence>
<reference evidence="2" key="2">
    <citation type="submission" date="2022-03" db="EMBL/GenBank/DDBJ databases">
        <title>Draft title - Genomic analysis of global carrot germplasm unveils the trajectory of domestication and the origin of high carotenoid orange carrot.</title>
        <authorList>
            <person name="Iorizzo M."/>
            <person name="Ellison S."/>
            <person name="Senalik D."/>
            <person name="Macko-Podgorni A."/>
            <person name="Grzebelus D."/>
            <person name="Bostan H."/>
            <person name="Rolling W."/>
            <person name="Curaba J."/>
            <person name="Simon P."/>
        </authorList>
    </citation>
    <scope>NUCLEOTIDE SEQUENCE</scope>
    <source>
        <tissue evidence="2">Leaf</tissue>
    </source>
</reference>
<gene>
    <name evidence="2" type="ORF">DCAR_0103703</name>
</gene>